<gene>
    <name evidence="12" type="ORF">J5N97_026048</name>
</gene>
<feature type="region of interest" description="Disordered" evidence="10">
    <location>
        <begin position="1"/>
        <end position="53"/>
    </location>
</feature>
<reference evidence="12" key="2">
    <citation type="journal article" date="2022" name="Hortic Res">
        <title>The genome of Dioscorea zingiberensis sheds light on the biosynthesis, origin and evolution of the medicinally important diosgenin saponins.</title>
        <authorList>
            <person name="Li Y."/>
            <person name="Tan C."/>
            <person name="Li Z."/>
            <person name="Guo J."/>
            <person name="Li S."/>
            <person name="Chen X."/>
            <person name="Wang C."/>
            <person name="Dai X."/>
            <person name="Yang H."/>
            <person name="Song W."/>
            <person name="Hou L."/>
            <person name="Xu J."/>
            <person name="Tong Z."/>
            <person name="Xu A."/>
            <person name="Yuan X."/>
            <person name="Wang W."/>
            <person name="Yang Q."/>
            <person name="Chen L."/>
            <person name="Sun Z."/>
            <person name="Wang K."/>
            <person name="Pan B."/>
            <person name="Chen J."/>
            <person name="Bao Y."/>
            <person name="Liu F."/>
            <person name="Qi X."/>
            <person name="Gang D.R."/>
            <person name="Wen J."/>
            <person name="Li J."/>
        </authorList>
    </citation>
    <scope>NUCLEOTIDE SEQUENCE</scope>
    <source>
        <strain evidence="12">Dzin_1.0</strain>
    </source>
</reference>
<dbReference type="PANTHER" id="PTHR26374">
    <property type="entry name" value="ZINC FINGER PROTEIN ZAT5"/>
    <property type="match status" value="1"/>
</dbReference>
<keyword evidence="8" id="KW-0539">Nucleus</keyword>
<keyword evidence="2" id="KW-0479">Metal-binding</keyword>
<dbReference type="OrthoDB" id="6077919at2759"/>
<feature type="compositionally biased region" description="Low complexity" evidence="10">
    <location>
        <begin position="7"/>
        <end position="17"/>
    </location>
</feature>
<keyword evidence="7" id="KW-0804">Transcription</keyword>
<evidence type="ECO:0000256" key="7">
    <source>
        <dbReference type="ARBA" id="ARBA00023163"/>
    </source>
</evidence>
<evidence type="ECO:0000256" key="3">
    <source>
        <dbReference type="ARBA" id="ARBA00022737"/>
    </source>
</evidence>
<dbReference type="EMBL" id="JAGGNH010000008">
    <property type="protein sequence ID" value="KAJ0964910.1"/>
    <property type="molecule type" value="Genomic_DNA"/>
</dbReference>
<proteinExistence type="predicted"/>
<dbReference type="SUPFAM" id="SSF57667">
    <property type="entry name" value="beta-beta-alpha zinc fingers"/>
    <property type="match status" value="1"/>
</dbReference>
<reference evidence="12" key="1">
    <citation type="submission" date="2021-03" db="EMBL/GenBank/DDBJ databases">
        <authorList>
            <person name="Li Z."/>
            <person name="Yang C."/>
        </authorList>
    </citation>
    <scope>NUCLEOTIDE SEQUENCE</scope>
    <source>
        <strain evidence="12">Dzin_1.0</strain>
        <tissue evidence="12">Leaf</tissue>
    </source>
</reference>
<evidence type="ECO:0000313" key="13">
    <source>
        <dbReference type="Proteomes" id="UP001085076"/>
    </source>
</evidence>
<dbReference type="Gene3D" id="3.30.160.60">
    <property type="entry name" value="Classic Zinc Finger"/>
    <property type="match status" value="1"/>
</dbReference>
<evidence type="ECO:0000313" key="12">
    <source>
        <dbReference type="EMBL" id="KAJ0964910.1"/>
    </source>
</evidence>
<dbReference type="Proteomes" id="UP001085076">
    <property type="component" value="Miscellaneous, Linkage group lg08"/>
</dbReference>
<dbReference type="PANTHER" id="PTHR26374:SF466">
    <property type="entry name" value="OS09G0122000 PROTEIN"/>
    <property type="match status" value="1"/>
</dbReference>
<evidence type="ECO:0000256" key="6">
    <source>
        <dbReference type="ARBA" id="ARBA00023015"/>
    </source>
</evidence>
<accession>A0A9D5C1P5</accession>
<organism evidence="12 13">
    <name type="scientific">Dioscorea zingiberensis</name>
    <dbReference type="NCBI Taxonomy" id="325984"/>
    <lineage>
        <taxon>Eukaryota</taxon>
        <taxon>Viridiplantae</taxon>
        <taxon>Streptophyta</taxon>
        <taxon>Embryophyta</taxon>
        <taxon>Tracheophyta</taxon>
        <taxon>Spermatophyta</taxon>
        <taxon>Magnoliopsida</taxon>
        <taxon>Liliopsida</taxon>
        <taxon>Dioscoreales</taxon>
        <taxon>Dioscoreaceae</taxon>
        <taxon>Dioscorea</taxon>
    </lineage>
</organism>
<comment type="subcellular location">
    <subcellularLocation>
        <location evidence="1">Nucleus</location>
    </subcellularLocation>
</comment>
<feature type="compositionally biased region" description="Low complexity" evidence="10">
    <location>
        <begin position="38"/>
        <end position="52"/>
    </location>
</feature>
<evidence type="ECO:0000256" key="4">
    <source>
        <dbReference type="ARBA" id="ARBA00022771"/>
    </source>
</evidence>
<keyword evidence="13" id="KW-1185">Reference proteome</keyword>
<dbReference type="GO" id="GO:0005634">
    <property type="term" value="C:nucleus"/>
    <property type="evidence" value="ECO:0007669"/>
    <property type="project" value="UniProtKB-SubCell"/>
</dbReference>
<dbReference type="SMART" id="SM00355">
    <property type="entry name" value="ZnF_C2H2"/>
    <property type="match status" value="2"/>
</dbReference>
<name>A0A9D5C1P5_9LILI</name>
<dbReference type="InterPro" id="IPR036236">
    <property type="entry name" value="Znf_C2H2_sf"/>
</dbReference>
<feature type="domain" description="C2H2-type" evidence="11">
    <location>
        <begin position="117"/>
        <end position="144"/>
    </location>
</feature>
<dbReference type="Pfam" id="PF13912">
    <property type="entry name" value="zf-C2H2_6"/>
    <property type="match status" value="2"/>
</dbReference>
<dbReference type="InterPro" id="IPR013087">
    <property type="entry name" value="Znf_C2H2_type"/>
</dbReference>
<dbReference type="GO" id="GO:0008270">
    <property type="term" value="F:zinc ion binding"/>
    <property type="evidence" value="ECO:0007669"/>
    <property type="project" value="UniProtKB-KW"/>
</dbReference>
<evidence type="ECO:0000256" key="8">
    <source>
        <dbReference type="ARBA" id="ARBA00023242"/>
    </source>
</evidence>
<evidence type="ECO:0000256" key="1">
    <source>
        <dbReference type="ARBA" id="ARBA00004123"/>
    </source>
</evidence>
<dbReference type="PROSITE" id="PS00028">
    <property type="entry name" value="ZINC_FINGER_C2H2_1"/>
    <property type="match status" value="2"/>
</dbReference>
<dbReference type="AlphaFoldDB" id="A0A9D5C1P5"/>
<comment type="caution">
    <text evidence="12">The sequence shown here is derived from an EMBL/GenBank/DDBJ whole genome shotgun (WGS) entry which is preliminary data.</text>
</comment>
<evidence type="ECO:0000256" key="9">
    <source>
        <dbReference type="PROSITE-ProRule" id="PRU00042"/>
    </source>
</evidence>
<evidence type="ECO:0000256" key="10">
    <source>
        <dbReference type="SAM" id="MobiDB-lite"/>
    </source>
</evidence>
<evidence type="ECO:0000256" key="2">
    <source>
        <dbReference type="ARBA" id="ARBA00022723"/>
    </source>
</evidence>
<keyword evidence="4 9" id="KW-0863">Zinc-finger</keyword>
<feature type="domain" description="C2H2-type" evidence="11">
    <location>
        <begin position="149"/>
        <end position="171"/>
    </location>
</feature>
<keyword evidence="3" id="KW-0677">Repeat</keyword>
<sequence length="246" mass="27036">MDESRGSNMSSNNNNNNEGLLPIIKGKKTKRNRGTPPATVASSTSSSGISEATTEEEVDMANFLILLAQGGRPIEEISTTLKTPEDSGVMKYEKFTSWKLVEADATSTGKKAGFYIYECKTCNKCFPFFQALGGHRASHKKPKLIVLGITCSICGSEFSSGQALDGHMRRHWPLDVPEPPVIKRERIGLLSFDLNLLAPFEDISPSINSFPLAFSYKRNDEEDAKHELYSLVIVSKIEAVGSRSNI</sequence>
<protein>
    <recommendedName>
        <fullName evidence="11">C2H2-type domain-containing protein</fullName>
    </recommendedName>
</protein>
<evidence type="ECO:0000259" key="11">
    <source>
        <dbReference type="PROSITE" id="PS50157"/>
    </source>
</evidence>
<keyword evidence="6" id="KW-0805">Transcription regulation</keyword>
<keyword evidence="5" id="KW-0862">Zinc</keyword>
<evidence type="ECO:0000256" key="5">
    <source>
        <dbReference type="ARBA" id="ARBA00022833"/>
    </source>
</evidence>
<dbReference type="PROSITE" id="PS50157">
    <property type="entry name" value="ZINC_FINGER_C2H2_2"/>
    <property type="match status" value="2"/>
</dbReference>